<feature type="region of interest" description="Disordered" evidence="3">
    <location>
        <begin position="226"/>
        <end position="245"/>
    </location>
</feature>
<dbReference type="NCBIfam" id="TIGR00180">
    <property type="entry name" value="parB_part"/>
    <property type="match status" value="1"/>
</dbReference>
<dbReference type="InterPro" id="IPR036086">
    <property type="entry name" value="ParB/Sulfiredoxin_sf"/>
</dbReference>
<comment type="caution">
    <text evidence="5">The sequence shown here is derived from an EMBL/GenBank/DDBJ whole genome shotgun (WGS) entry which is preliminary data.</text>
</comment>
<dbReference type="PANTHER" id="PTHR33375">
    <property type="entry name" value="CHROMOSOME-PARTITIONING PROTEIN PARB-RELATED"/>
    <property type="match status" value="1"/>
</dbReference>
<dbReference type="Gene3D" id="1.10.10.2830">
    <property type="match status" value="1"/>
</dbReference>
<gene>
    <name evidence="5" type="ORF">FHS48_002663</name>
</gene>
<dbReference type="InterPro" id="IPR003115">
    <property type="entry name" value="ParB_N"/>
</dbReference>
<dbReference type="Gene3D" id="3.90.1530.30">
    <property type="match status" value="1"/>
</dbReference>
<dbReference type="InterPro" id="IPR050336">
    <property type="entry name" value="Chromosome_partition/occlusion"/>
</dbReference>
<sequence length="315" mass="34535">MALKGWKGAGGASSVVRGEREQGASLLPSARPEMRIHDIALTQLVPNPDQPRQVFDDAEIASLANSIRERGLLQPIVVKPLPDGTHFMIVAGERRFRATQSLGLPTIRAVWSSSNDTALDALLENCQRTNLLPLELADSLAALMGHSRMTNREAATLLGYREEQVSRLLKLRDLPDSLRADYFADPGDLSLNALYEVTMCKDPERQQMLWLRARDGASIAELRALRQQPAHSEEPADGTGADPEAETGLSATAAEADTGPAPRRKTPVDQVVQTSIRTISKQIMRMGRLGPLNSQQKQQIRILRQALGVLIDEET</sequence>
<dbReference type="InterPro" id="IPR004437">
    <property type="entry name" value="ParB/RepB/Spo0J"/>
</dbReference>
<reference evidence="5 6" key="1">
    <citation type="submission" date="2020-08" db="EMBL/GenBank/DDBJ databases">
        <title>Genomic Encyclopedia of Type Strains, Phase IV (KMG-IV): sequencing the most valuable type-strain genomes for metagenomic binning, comparative biology and taxonomic classification.</title>
        <authorList>
            <person name="Goeker M."/>
        </authorList>
    </citation>
    <scope>NUCLEOTIDE SEQUENCE [LARGE SCALE GENOMIC DNA]</scope>
    <source>
        <strain evidence="5 6">DSM 11590</strain>
    </source>
</reference>
<comment type="similarity">
    <text evidence="1">Belongs to the ParB family.</text>
</comment>
<name>A0A7W9ZGS9_NOVIT</name>
<dbReference type="SMART" id="SM00470">
    <property type="entry name" value="ParB"/>
    <property type="match status" value="1"/>
</dbReference>
<dbReference type="GO" id="GO:0003677">
    <property type="term" value="F:DNA binding"/>
    <property type="evidence" value="ECO:0007669"/>
    <property type="project" value="UniProtKB-KW"/>
</dbReference>
<evidence type="ECO:0000313" key="6">
    <source>
        <dbReference type="Proteomes" id="UP000544872"/>
    </source>
</evidence>
<evidence type="ECO:0000256" key="2">
    <source>
        <dbReference type="ARBA" id="ARBA00023125"/>
    </source>
</evidence>
<feature type="region of interest" description="Disordered" evidence="3">
    <location>
        <begin position="1"/>
        <end position="29"/>
    </location>
</feature>
<organism evidence="5 6">
    <name type="scientific">Novispirillum itersonii</name>
    <name type="common">Aquaspirillum itersonii</name>
    <dbReference type="NCBI Taxonomy" id="189"/>
    <lineage>
        <taxon>Bacteria</taxon>
        <taxon>Pseudomonadati</taxon>
        <taxon>Pseudomonadota</taxon>
        <taxon>Alphaproteobacteria</taxon>
        <taxon>Rhodospirillales</taxon>
        <taxon>Novispirillaceae</taxon>
        <taxon>Novispirillum</taxon>
    </lineage>
</organism>
<proteinExistence type="inferred from homology"/>
<dbReference type="Proteomes" id="UP000544872">
    <property type="component" value="Unassembled WGS sequence"/>
</dbReference>
<dbReference type="FunFam" id="3.90.1530.30:FF:000001">
    <property type="entry name" value="Chromosome partitioning protein ParB"/>
    <property type="match status" value="1"/>
</dbReference>
<dbReference type="PANTHER" id="PTHR33375:SF1">
    <property type="entry name" value="CHROMOSOME-PARTITIONING PROTEIN PARB-RELATED"/>
    <property type="match status" value="1"/>
</dbReference>
<dbReference type="SUPFAM" id="SSF109709">
    <property type="entry name" value="KorB DNA-binding domain-like"/>
    <property type="match status" value="1"/>
</dbReference>
<dbReference type="GO" id="GO:0005694">
    <property type="term" value="C:chromosome"/>
    <property type="evidence" value="ECO:0007669"/>
    <property type="project" value="TreeGrafter"/>
</dbReference>
<dbReference type="GO" id="GO:0007059">
    <property type="term" value="P:chromosome segregation"/>
    <property type="evidence" value="ECO:0007669"/>
    <property type="project" value="TreeGrafter"/>
</dbReference>
<dbReference type="EMBL" id="JACIIX010000010">
    <property type="protein sequence ID" value="MBB6211226.1"/>
    <property type="molecule type" value="Genomic_DNA"/>
</dbReference>
<dbReference type="SUPFAM" id="SSF110849">
    <property type="entry name" value="ParB/Sulfiredoxin"/>
    <property type="match status" value="1"/>
</dbReference>
<evidence type="ECO:0000256" key="1">
    <source>
        <dbReference type="ARBA" id="ARBA00006295"/>
    </source>
</evidence>
<dbReference type="RefSeq" id="WP_184264047.1">
    <property type="nucleotide sequence ID" value="NZ_JACIIX010000010.1"/>
</dbReference>
<keyword evidence="2" id="KW-0238">DNA-binding</keyword>
<feature type="domain" description="ParB-like N-terminal" evidence="4">
    <location>
        <begin position="37"/>
        <end position="126"/>
    </location>
</feature>
<evidence type="ECO:0000259" key="4">
    <source>
        <dbReference type="SMART" id="SM00470"/>
    </source>
</evidence>
<dbReference type="AlphaFoldDB" id="A0A7W9ZGS9"/>
<evidence type="ECO:0000256" key="3">
    <source>
        <dbReference type="SAM" id="MobiDB-lite"/>
    </source>
</evidence>
<dbReference type="Pfam" id="PF02195">
    <property type="entry name" value="ParB_N"/>
    <property type="match status" value="1"/>
</dbReference>
<accession>A0A7W9ZGS9</accession>
<evidence type="ECO:0000313" key="5">
    <source>
        <dbReference type="EMBL" id="MBB6211226.1"/>
    </source>
</evidence>
<protein>
    <submittedName>
        <fullName evidence="5">ParB/RepB/Spo0J family partition protein</fullName>
    </submittedName>
</protein>
<keyword evidence="6" id="KW-1185">Reference proteome</keyword>